<feature type="domain" description="DH" evidence="3">
    <location>
        <begin position="247"/>
        <end position="455"/>
    </location>
</feature>
<accession>A0AA39R1Z9</accession>
<feature type="compositionally biased region" description="Polar residues" evidence="2">
    <location>
        <begin position="1146"/>
        <end position="1174"/>
    </location>
</feature>
<keyword evidence="1" id="KW-0175">Coiled coil</keyword>
<dbReference type="GO" id="GO:0031991">
    <property type="term" value="P:regulation of actomyosin contractile ring contraction"/>
    <property type="evidence" value="ECO:0007669"/>
    <property type="project" value="TreeGrafter"/>
</dbReference>
<dbReference type="PANTHER" id="PTHR22834:SF21">
    <property type="entry name" value="GUANYL NUCLEOTIDE EXCHANGE FACTOR, PUTATIVE (AFU_ORTHOLOGUE AFUA_5G11890)-RELATED"/>
    <property type="match status" value="1"/>
</dbReference>
<proteinExistence type="predicted"/>
<dbReference type="SMART" id="SM00325">
    <property type="entry name" value="RhoGEF"/>
    <property type="match status" value="1"/>
</dbReference>
<dbReference type="Pfam" id="PF25351">
    <property type="entry name" value="PH_BUD3_C"/>
    <property type="match status" value="1"/>
</dbReference>
<dbReference type="GO" id="GO:0032955">
    <property type="term" value="P:regulation of division septum assembly"/>
    <property type="evidence" value="ECO:0007669"/>
    <property type="project" value="TreeGrafter"/>
</dbReference>
<dbReference type="Proteomes" id="UP001166286">
    <property type="component" value="Unassembled WGS sequence"/>
</dbReference>
<dbReference type="PROSITE" id="PS50010">
    <property type="entry name" value="DH_2"/>
    <property type="match status" value="1"/>
</dbReference>
<dbReference type="InterPro" id="IPR035899">
    <property type="entry name" value="DBL_dom_sf"/>
</dbReference>
<dbReference type="EMBL" id="JAFEKC020000011">
    <property type="protein sequence ID" value="KAK0512300.1"/>
    <property type="molecule type" value="Genomic_DNA"/>
</dbReference>
<dbReference type="SUPFAM" id="SSF48065">
    <property type="entry name" value="DBL homology domain (DH-domain)"/>
    <property type="match status" value="1"/>
</dbReference>
<evidence type="ECO:0000256" key="1">
    <source>
        <dbReference type="SAM" id="Coils"/>
    </source>
</evidence>
<feature type="compositionally biased region" description="Polar residues" evidence="2">
    <location>
        <begin position="1045"/>
        <end position="1064"/>
    </location>
</feature>
<dbReference type="PANTHER" id="PTHR22834">
    <property type="entry name" value="NUCLEAR FUSION PROTEIN FUS2"/>
    <property type="match status" value="1"/>
</dbReference>
<reference evidence="4" key="1">
    <citation type="submission" date="2023-03" db="EMBL/GenBank/DDBJ databases">
        <title>Complete genome of Cladonia borealis.</title>
        <authorList>
            <person name="Park H."/>
        </authorList>
    </citation>
    <scope>NUCLEOTIDE SEQUENCE</scope>
    <source>
        <strain evidence="4">ANT050790</strain>
    </source>
</reference>
<dbReference type="InterPro" id="IPR051492">
    <property type="entry name" value="Dynamin-Rho_GEF"/>
</dbReference>
<feature type="compositionally biased region" description="Low complexity" evidence="2">
    <location>
        <begin position="1191"/>
        <end position="1201"/>
    </location>
</feature>
<feature type="compositionally biased region" description="Basic and acidic residues" evidence="2">
    <location>
        <begin position="1213"/>
        <end position="1224"/>
    </location>
</feature>
<dbReference type="InterPro" id="IPR057454">
    <property type="entry name" value="Bud3_C"/>
</dbReference>
<dbReference type="Gene3D" id="1.20.900.10">
    <property type="entry name" value="Dbl homology (DH) domain"/>
    <property type="match status" value="1"/>
</dbReference>
<dbReference type="Pfam" id="PF00621">
    <property type="entry name" value="RhoGEF"/>
    <property type="match status" value="1"/>
</dbReference>
<evidence type="ECO:0000313" key="5">
    <source>
        <dbReference type="Proteomes" id="UP001166286"/>
    </source>
</evidence>
<feature type="compositionally biased region" description="Polar residues" evidence="2">
    <location>
        <begin position="1270"/>
        <end position="1309"/>
    </location>
</feature>
<feature type="region of interest" description="Disordered" evidence="2">
    <location>
        <begin position="817"/>
        <end position="837"/>
    </location>
</feature>
<feature type="compositionally biased region" description="Polar residues" evidence="2">
    <location>
        <begin position="1100"/>
        <end position="1115"/>
    </location>
</feature>
<feature type="compositionally biased region" description="Low complexity" evidence="2">
    <location>
        <begin position="1386"/>
        <end position="1408"/>
    </location>
</feature>
<feature type="region of interest" description="Disordered" evidence="2">
    <location>
        <begin position="1036"/>
        <end position="1064"/>
    </location>
</feature>
<feature type="region of interest" description="Disordered" evidence="2">
    <location>
        <begin position="1100"/>
        <end position="1363"/>
    </location>
</feature>
<dbReference type="GO" id="GO:0005085">
    <property type="term" value="F:guanyl-nucleotide exchange factor activity"/>
    <property type="evidence" value="ECO:0007669"/>
    <property type="project" value="InterPro"/>
</dbReference>
<organism evidence="4 5">
    <name type="scientific">Cladonia borealis</name>
    <dbReference type="NCBI Taxonomy" id="184061"/>
    <lineage>
        <taxon>Eukaryota</taxon>
        <taxon>Fungi</taxon>
        <taxon>Dikarya</taxon>
        <taxon>Ascomycota</taxon>
        <taxon>Pezizomycotina</taxon>
        <taxon>Lecanoromycetes</taxon>
        <taxon>OSLEUM clade</taxon>
        <taxon>Lecanoromycetidae</taxon>
        <taxon>Lecanorales</taxon>
        <taxon>Lecanorineae</taxon>
        <taxon>Cladoniaceae</taxon>
        <taxon>Cladonia</taxon>
    </lineage>
</organism>
<name>A0AA39R1Z9_9LECA</name>
<feature type="region of interest" description="Disordered" evidence="2">
    <location>
        <begin position="1383"/>
        <end position="1408"/>
    </location>
</feature>
<feature type="coiled-coil region" evidence="1">
    <location>
        <begin position="1449"/>
        <end position="1514"/>
    </location>
</feature>
<feature type="region of interest" description="Disordered" evidence="2">
    <location>
        <begin position="322"/>
        <end position="346"/>
    </location>
</feature>
<feature type="compositionally biased region" description="Basic and acidic residues" evidence="2">
    <location>
        <begin position="1120"/>
        <end position="1131"/>
    </location>
</feature>
<dbReference type="InterPro" id="IPR021895">
    <property type="entry name" value="Bud3_N"/>
</dbReference>
<evidence type="ECO:0000259" key="3">
    <source>
        <dbReference type="PROSITE" id="PS50010"/>
    </source>
</evidence>
<keyword evidence="5" id="KW-1185">Reference proteome</keyword>
<dbReference type="InterPro" id="IPR000219">
    <property type="entry name" value="DH_dom"/>
</dbReference>
<dbReference type="Pfam" id="PF12015">
    <property type="entry name" value="Bud3_N"/>
    <property type="match status" value="1"/>
</dbReference>
<dbReference type="GO" id="GO:0005737">
    <property type="term" value="C:cytoplasm"/>
    <property type="evidence" value="ECO:0007669"/>
    <property type="project" value="TreeGrafter"/>
</dbReference>
<comment type="caution">
    <text evidence="4">The sequence shown here is derived from an EMBL/GenBank/DDBJ whole genome shotgun (WGS) entry which is preliminary data.</text>
</comment>
<evidence type="ECO:0000313" key="4">
    <source>
        <dbReference type="EMBL" id="KAK0512300.1"/>
    </source>
</evidence>
<protein>
    <recommendedName>
        <fullName evidence="3">DH domain-containing protein</fullName>
    </recommendedName>
</protein>
<evidence type="ECO:0000256" key="2">
    <source>
        <dbReference type="SAM" id="MobiDB-lite"/>
    </source>
</evidence>
<gene>
    <name evidence="4" type="ORF">JMJ35_005428</name>
</gene>
<sequence>MITLSPPLPELSADELCLYYTQDDLLGGLPVFVFYGPSTTGNSTQNSSRIQAHIFSLAGFHSFPRLTVAPTSPLYAAVNHLPSEQQGDEVSRGLAVSLLSYFAALPKELKTTLRTRAASRRPNGMAPMMFDEMHAGDLAATMEELDDKVELTAYLTSALSTQTLSWVDMDVVLPEGTIRRATSDTSQEKEPLLDRDGLPLYHYGQYNSIIETLGSPAFLPTSKLQRAPSRPTVQNKSKTLSKDQKISLRREMCELVDTESNYIGKIIDLVNSVAVEFRRNARSDICDALFPQALTHIVAVNESFYQDILSVLDETENDAIKDIEGGAGNETDLGSPVTQGRRRDPTGSTHFAKALLRWFPKFMGPYQDYLRASSNFPEIIGQATGSGSSDAPTYLQTFGEQRLRSALIEPVQRLPRYSLLIDNMISLLPSSHSALTSLLQARDIITEICNLDTSTTADITRSSRILRNLVVDWPASLSSAGRLITAVDVTELHPPYVANGGGTAGLLLLFSNIIVLLQKVGENPLSARGVMAEIDRPATSTNALLSSALSLDKGLKFQAALDLIQLYITESEDGHIVRLAMSGPMKETIGTAAYTFHPSTKVFSVLGPYLGKAARFSEEVAKARIEARFSESLRESGTWTLRSVSPAAGTLGVLISLYEARPDVTLVPTTGLCQIRLTVDGAKTTKQLVADAVGVRVAACITSCNSGIYRLDTEGADGTCFTDNCTLENITTILLARLGTLLRLSNQPQDIRLVESHVSYNRTILENVPIRKQQQRNRSRSFRPLSPVKMISNFLSSQQNTPSKHRYGVSLMKTLPAMPPPPPAKNTNKPPVEIGANEPNDKVVVAESTSDDSRNPFVLLEDTFVAYIVALRSRSGNVVGRVLRNRASADELAVNELYNLLLEDPSRLQAPAEASVDVLFAAFEKFLRRAWKDRMGPLVPTQVLEDMLASFDMGRPVLFSQQFKKSLEDLSPQNKRAFSTTIHLLSELLDASGSDGDRGALIATFAEALVLEGNPHDYIMLLDRIVDDYDNLFDSASTGLEKDNSTPGTGSWSSKRSFNTGSLNSNASSLRKRFGFSTLSRENSKNEPESKVASIWRTLSKNTRNPGDNGSQPASLSKADLVRSRSTDSDNRMLPPSRPASRDRPTTSGSSDETRSRPGSSHLNTCTLSSIGENTPSMPPPLPRKKRRSSLSDLTSLRDPSTVSAWYPLQPRKAVDNQKNDAKRVTPPKTPSPVKQARPANRQSPQPSGLPRRFGSPSMKENSPLRENGSRNSNSPSIYHTPGTISPLKQRSDEPSNTNHSPHNRQISKSAIPAPRAGLSERAWPPNSATGSPKKSSQTSQKLRMQSPQKLRKRLSQERNALTATEGSLEAELAKIGEEMAIYKLPRSPTKPRSTTTHSASSQPTLESLSSQLSTLSTTLQAFTTAQTASLASLSSDLETSLLVSDRKARKLDELYREANAENEALYERFNDELGKILGRVRKGEGVEEMRGRLGEAQNEVGRLRKENGKLRRELGVLRCLMKDGA</sequence>
<feature type="compositionally biased region" description="Polar residues" evidence="2">
    <location>
        <begin position="1327"/>
        <end position="1349"/>
    </location>
</feature>